<reference evidence="11 12" key="1">
    <citation type="journal article" date="2008" name="Nature">
        <title>The Trichoplax genome and the nature of placozoans.</title>
        <authorList>
            <person name="Srivastava M."/>
            <person name="Begovic E."/>
            <person name="Chapman J."/>
            <person name="Putnam N.H."/>
            <person name="Hellsten U."/>
            <person name="Kawashima T."/>
            <person name="Kuo A."/>
            <person name="Mitros T."/>
            <person name="Salamov A."/>
            <person name="Carpenter M.L."/>
            <person name="Signorovitch A.Y."/>
            <person name="Moreno M.A."/>
            <person name="Kamm K."/>
            <person name="Grimwood J."/>
            <person name="Schmutz J."/>
            <person name="Shapiro H."/>
            <person name="Grigoriev I.V."/>
            <person name="Buss L.W."/>
            <person name="Schierwater B."/>
            <person name="Dellaporta S.L."/>
            <person name="Rokhsar D.S."/>
        </authorList>
    </citation>
    <scope>NUCLEOTIDE SEQUENCE [LARGE SCALE GENOMIC DNA]</scope>
    <source>
        <strain evidence="11 12">Grell-BS-1999</strain>
    </source>
</reference>
<dbReference type="AlphaFoldDB" id="B3RYY5"/>
<evidence type="ECO:0000256" key="4">
    <source>
        <dbReference type="ARBA" id="ARBA00022737"/>
    </source>
</evidence>
<evidence type="ECO:0000259" key="10">
    <source>
        <dbReference type="PROSITE" id="PS50145"/>
    </source>
</evidence>
<dbReference type="GO" id="GO:0005737">
    <property type="term" value="C:cytoplasm"/>
    <property type="evidence" value="ECO:0000318"/>
    <property type="project" value="GO_Central"/>
</dbReference>
<feature type="zinc finger region" description="TRAF-type" evidence="7">
    <location>
        <begin position="154"/>
        <end position="212"/>
    </location>
</feature>
<dbReference type="SUPFAM" id="SSF49599">
    <property type="entry name" value="TRAF domain-like"/>
    <property type="match status" value="3"/>
</dbReference>
<dbReference type="KEGG" id="tad:TRIADDRAFT_26989"/>
<dbReference type="GO" id="GO:0035591">
    <property type="term" value="F:signaling adaptor activity"/>
    <property type="evidence" value="ECO:0000318"/>
    <property type="project" value="GO_Central"/>
</dbReference>
<dbReference type="OrthoDB" id="5574452at2759"/>
<dbReference type="Gene3D" id="3.30.40.10">
    <property type="entry name" value="Zinc/RING finger domain, C3HC4 (zinc finger)"/>
    <property type="match status" value="3"/>
</dbReference>
<dbReference type="InterPro" id="IPR012227">
    <property type="entry name" value="TNF_rcpt-assoc_TRAF_met"/>
</dbReference>
<dbReference type="PROSITE" id="PS50145">
    <property type="entry name" value="ZF_TRAF"/>
    <property type="match status" value="2"/>
</dbReference>
<dbReference type="GO" id="GO:0042981">
    <property type="term" value="P:regulation of apoptotic process"/>
    <property type="evidence" value="ECO:0007669"/>
    <property type="project" value="InterPro"/>
</dbReference>
<dbReference type="EMBL" id="DS985246">
    <property type="protein sequence ID" value="EDV24106.1"/>
    <property type="molecule type" value="Genomic_DNA"/>
</dbReference>
<dbReference type="InParanoid" id="B3RYY5"/>
<keyword evidence="3 7" id="KW-0479">Metal-binding</keyword>
<dbReference type="STRING" id="10228.B3RYY5"/>
<gene>
    <name evidence="11" type="ORF">TRIADDRAFT_26989</name>
</gene>
<feature type="domain" description="TRAF-type" evidence="10">
    <location>
        <begin position="100"/>
        <end position="153"/>
    </location>
</feature>
<proteinExistence type="predicted"/>
<dbReference type="PANTHER" id="PTHR10131:SF151">
    <property type="entry name" value="TNF RECEPTOR ASSOCIATED FACTOR (TRAF) HOMOLOG"/>
    <property type="match status" value="1"/>
</dbReference>
<feature type="zinc finger region" description="TRAF-type" evidence="7">
    <location>
        <begin position="100"/>
        <end position="153"/>
    </location>
</feature>
<sequence>MECRPYFVNKLKKVYICPVCNEVMTEPFLFSSCDHSSCKSCLQQLLRDRQQCPVDGINIVEEECEVDTELQQRIAKLQVQCANRNIGCVWQGTYNQFQRHLSDECKFQSIQCPHNCGERINDCSLDDHVQNHCQYRIIRCQFCENRIEARNMESHWDQCDEFPVQCPIDHECDEVPRGKLQEHIDSQCQYVIVDCPFQKDGCNYRAERGSMKKHFRKDAINHLILLKSLLDRQRDKVAQQHEIIADQCKKIMELKKSMDTSYVWRINKFSQKLDNARHSKSHSILISDPFYSHRHGYKLCALMYPNGDGNGKSTHVSIFVHLLKGEYDGVLSWPYEYKTTFELVDQSDNVSDRENISYSIIPEYTAANAKFFSRPENDANLSFGSSTFVSHKVLQDRRYIKDDTFYVKIVLQRIISH</sequence>
<comment type="subcellular location">
    <subcellularLocation>
        <location evidence="1">Cytoplasm</location>
    </subcellularLocation>
</comment>
<evidence type="ECO:0000313" key="12">
    <source>
        <dbReference type="Proteomes" id="UP000009022"/>
    </source>
</evidence>
<dbReference type="InterPro" id="IPR001293">
    <property type="entry name" value="Znf_TRAF"/>
</dbReference>
<dbReference type="OMA" id="NCGERIN"/>
<dbReference type="RefSeq" id="XP_002113632.1">
    <property type="nucleotide sequence ID" value="XM_002113596.1"/>
</dbReference>
<evidence type="ECO:0000259" key="8">
    <source>
        <dbReference type="PROSITE" id="PS50089"/>
    </source>
</evidence>
<evidence type="ECO:0000256" key="7">
    <source>
        <dbReference type="PROSITE-ProRule" id="PRU00207"/>
    </source>
</evidence>
<dbReference type="GO" id="GO:0008270">
    <property type="term" value="F:zinc ion binding"/>
    <property type="evidence" value="ECO:0007669"/>
    <property type="project" value="UniProtKB-KW"/>
</dbReference>
<dbReference type="CDD" id="cd00270">
    <property type="entry name" value="MATH_TRAF_C"/>
    <property type="match status" value="1"/>
</dbReference>
<feature type="domain" description="TRAF-type" evidence="10">
    <location>
        <begin position="154"/>
        <end position="212"/>
    </location>
</feature>
<evidence type="ECO:0000256" key="3">
    <source>
        <dbReference type="ARBA" id="ARBA00022723"/>
    </source>
</evidence>
<dbReference type="Gene3D" id="2.60.210.10">
    <property type="entry name" value="Apoptosis, Tumor Necrosis Factor Receptor Associated Protein 2, Chain A"/>
    <property type="match status" value="1"/>
</dbReference>
<evidence type="ECO:0000256" key="6">
    <source>
        <dbReference type="ARBA" id="ARBA00022833"/>
    </source>
</evidence>
<dbReference type="SMART" id="SM00061">
    <property type="entry name" value="MATH"/>
    <property type="match status" value="1"/>
</dbReference>
<dbReference type="GO" id="GO:0007166">
    <property type="term" value="P:cell surface receptor signaling pathway"/>
    <property type="evidence" value="ECO:0000318"/>
    <property type="project" value="GO_Central"/>
</dbReference>
<feature type="domain" description="MATH" evidence="9">
    <location>
        <begin position="259"/>
        <end position="411"/>
    </location>
</feature>
<protein>
    <recommendedName>
        <fullName evidence="13">TNF receptor-associated factor</fullName>
    </recommendedName>
</protein>
<dbReference type="Pfam" id="PF02176">
    <property type="entry name" value="zf-TRAF"/>
    <property type="match status" value="1"/>
</dbReference>
<dbReference type="InterPro" id="IPR001841">
    <property type="entry name" value="Znf_RING"/>
</dbReference>
<dbReference type="InterPro" id="IPR008974">
    <property type="entry name" value="TRAF-like"/>
</dbReference>
<keyword evidence="12" id="KW-1185">Reference proteome</keyword>
<dbReference type="SMART" id="SM00184">
    <property type="entry name" value="RING"/>
    <property type="match status" value="1"/>
</dbReference>
<keyword evidence="4" id="KW-0677">Repeat</keyword>
<dbReference type="SUPFAM" id="SSF57850">
    <property type="entry name" value="RING/U-box"/>
    <property type="match status" value="1"/>
</dbReference>
<evidence type="ECO:0000313" key="11">
    <source>
        <dbReference type="EMBL" id="EDV24106.1"/>
    </source>
</evidence>
<feature type="domain" description="RING-type" evidence="8">
    <location>
        <begin position="17"/>
        <end position="55"/>
    </location>
</feature>
<evidence type="ECO:0008006" key="13">
    <source>
        <dbReference type="Google" id="ProtNLM"/>
    </source>
</evidence>
<dbReference type="Proteomes" id="UP000009022">
    <property type="component" value="Unassembled WGS sequence"/>
</dbReference>
<dbReference type="Pfam" id="PF13923">
    <property type="entry name" value="zf-C3HC4_2"/>
    <property type="match status" value="1"/>
</dbReference>
<dbReference type="CTD" id="6754491"/>
<dbReference type="GO" id="GO:0043122">
    <property type="term" value="P:regulation of canonical NF-kappaB signal transduction"/>
    <property type="evidence" value="ECO:0000318"/>
    <property type="project" value="GO_Central"/>
</dbReference>
<dbReference type="PhylomeDB" id="B3RYY5"/>
<name>B3RYY5_TRIAD</name>
<dbReference type="FunCoup" id="B3RYY5">
    <property type="interactions" value="201"/>
</dbReference>
<evidence type="ECO:0000256" key="1">
    <source>
        <dbReference type="ARBA" id="ARBA00004496"/>
    </source>
</evidence>
<dbReference type="InterPro" id="IPR013083">
    <property type="entry name" value="Znf_RING/FYVE/PHD"/>
</dbReference>
<evidence type="ECO:0000259" key="9">
    <source>
        <dbReference type="PROSITE" id="PS50144"/>
    </source>
</evidence>
<dbReference type="Pfam" id="PF21355">
    <property type="entry name" value="TRAF-mep_MATH"/>
    <property type="match status" value="1"/>
</dbReference>
<accession>B3RYY5</accession>
<dbReference type="HOGENOM" id="CLU_021061_6_0_1"/>
<dbReference type="eggNOG" id="KOG0297">
    <property type="taxonomic scope" value="Eukaryota"/>
</dbReference>
<dbReference type="InterPro" id="IPR002083">
    <property type="entry name" value="MATH/TRAF_dom"/>
</dbReference>
<dbReference type="PIRSF" id="PIRSF015614">
    <property type="entry name" value="TRAF"/>
    <property type="match status" value="1"/>
</dbReference>
<dbReference type="PANTHER" id="PTHR10131">
    <property type="entry name" value="TNF RECEPTOR ASSOCIATED FACTOR"/>
    <property type="match status" value="1"/>
</dbReference>
<evidence type="ECO:0000256" key="2">
    <source>
        <dbReference type="ARBA" id="ARBA00022490"/>
    </source>
</evidence>
<dbReference type="GeneID" id="6754491"/>
<keyword evidence="2" id="KW-0963">Cytoplasm</keyword>
<organism evidence="11 12">
    <name type="scientific">Trichoplax adhaerens</name>
    <name type="common">Trichoplax reptans</name>
    <dbReference type="NCBI Taxonomy" id="10228"/>
    <lineage>
        <taxon>Eukaryota</taxon>
        <taxon>Metazoa</taxon>
        <taxon>Placozoa</taxon>
        <taxon>Uniplacotomia</taxon>
        <taxon>Trichoplacea</taxon>
        <taxon>Trichoplacidae</taxon>
        <taxon>Trichoplax</taxon>
    </lineage>
</organism>
<dbReference type="PROSITE" id="PS50144">
    <property type="entry name" value="MATH"/>
    <property type="match status" value="1"/>
</dbReference>
<keyword evidence="6 7" id="KW-0862">Zinc</keyword>
<evidence type="ECO:0000256" key="5">
    <source>
        <dbReference type="ARBA" id="ARBA00022771"/>
    </source>
</evidence>
<dbReference type="PROSITE" id="PS50089">
    <property type="entry name" value="ZF_RING_2"/>
    <property type="match status" value="1"/>
</dbReference>
<dbReference type="InterPro" id="IPR049342">
    <property type="entry name" value="TRAF1-6_MATH_dom"/>
</dbReference>
<keyword evidence="5 7" id="KW-0863">Zinc-finger</keyword>